<gene>
    <name evidence="2" type="ORF">SAMN04488047_1016</name>
</gene>
<dbReference type="Pfam" id="PF11752">
    <property type="entry name" value="DUF3309"/>
    <property type="match status" value="1"/>
</dbReference>
<protein>
    <submittedName>
        <fullName evidence="2">Uncharacterized protein</fullName>
    </submittedName>
</protein>
<name>A0A1I5KB95_9RHOB</name>
<evidence type="ECO:0000313" key="2">
    <source>
        <dbReference type="EMBL" id="SFO82352.1"/>
    </source>
</evidence>
<dbReference type="AlphaFoldDB" id="A0A1I5KB95"/>
<evidence type="ECO:0000256" key="1">
    <source>
        <dbReference type="SAM" id="Phobius"/>
    </source>
</evidence>
<accession>A0A1I5KB95</accession>
<keyword evidence="1" id="KW-0812">Transmembrane</keyword>
<dbReference type="InterPro" id="IPR021738">
    <property type="entry name" value="DUF3309"/>
</dbReference>
<reference evidence="2 3" key="1">
    <citation type="submission" date="2016-10" db="EMBL/GenBank/DDBJ databases">
        <authorList>
            <person name="de Groot N.N."/>
        </authorList>
    </citation>
    <scope>NUCLEOTIDE SEQUENCE [LARGE SCALE GENOMIC DNA]</scope>
    <source>
        <strain evidence="2 3">DSM 19547</strain>
    </source>
</reference>
<feature type="transmembrane region" description="Helical" evidence="1">
    <location>
        <begin position="43"/>
        <end position="71"/>
    </location>
</feature>
<keyword evidence="1" id="KW-1133">Transmembrane helix</keyword>
<evidence type="ECO:0000313" key="3">
    <source>
        <dbReference type="Proteomes" id="UP000199356"/>
    </source>
</evidence>
<organism evidence="2 3">
    <name type="scientific">Tranquillimonas alkanivorans</name>
    <dbReference type="NCBI Taxonomy" id="441119"/>
    <lineage>
        <taxon>Bacteria</taxon>
        <taxon>Pseudomonadati</taxon>
        <taxon>Pseudomonadota</taxon>
        <taxon>Alphaproteobacteria</taxon>
        <taxon>Rhodobacterales</taxon>
        <taxon>Roseobacteraceae</taxon>
        <taxon>Tranquillimonas</taxon>
    </lineage>
</organism>
<dbReference type="RefSeq" id="WP_093416060.1">
    <property type="nucleotide sequence ID" value="NZ_FOXA01000001.1"/>
</dbReference>
<keyword evidence="3" id="KW-1185">Reference proteome</keyword>
<keyword evidence="1" id="KW-0472">Membrane</keyword>
<dbReference type="Proteomes" id="UP000199356">
    <property type="component" value="Unassembled WGS sequence"/>
</dbReference>
<dbReference type="EMBL" id="FOXA01000001">
    <property type="protein sequence ID" value="SFO82352.1"/>
    <property type="molecule type" value="Genomic_DNA"/>
</dbReference>
<sequence>MDVFLFWLIVLLLLFAVLALPAWPYTRDRGIYRQPGNRRYAPSLVAAAIVLLMLVLFWLGLLAIWVPWAAVETAT</sequence>
<proteinExistence type="predicted"/>